<dbReference type="RefSeq" id="WP_137642390.1">
    <property type="nucleotide sequence ID" value="NZ_BJEA01000008.1"/>
</dbReference>
<comment type="caution">
    <text evidence="2">The sequence shown here is derived from an EMBL/GenBank/DDBJ whole genome shotgun (WGS) entry which is preliminary data.</text>
</comment>
<accession>A0ABV5WSM2</accession>
<dbReference type="EMBL" id="JBHLZY010000009">
    <property type="protein sequence ID" value="MFB9769132.1"/>
    <property type="molecule type" value="Genomic_DNA"/>
</dbReference>
<dbReference type="Pfam" id="PF10592">
    <property type="entry name" value="AIPR"/>
    <property type="match status" value="1"/>
</dbReference>
<protein>
    <submittedName>
        <fullName evidence="2">AIPR family protein</fullName>
    </submittedName>
</protein>
<sequence length="602" mass="68848">MNEIEHAIDEMKLLLKDFPADTKPKNDVDWFTLMAYNYVINERGYLKDIDLITEYRNYFVNGSNDGGIDMLYYNDKLSVLGILQTKYSNNIDVNSATAEIQKILRTVEKLQNHDFSNLSQIVKDKFRSLNDGINEDVTYEITLVTTSTFDKERALKNVGSTKRFKNSVDFNIVNGLDLSQKIYTIKNGIQRVDNGKLELINVVNQSGRSMEYSSNSKKGIFVSAKASSIKKLYDLYENRGLFDLNVRKYIKRNSIDKGIINTIQRDPTEFWFLNNGLTIATSDYQIDGNVIHLQDFSVVNGAQTTTLIARNYKETDFAVPVKVIAPAFELEGDQQDNFFSGVSEATNSQKQIRPQDLKANTRELRALQHVLKPYNIFLKIKQGVNATNKYDLIKIEDMAKLIYSFVNQAPGTARSSVRSLFESHYKTIFLNPNYDQDPNKIEFLRDLVMLYFKVDEIQGNLLREGKAMTQDSAAIFGNGKFAIMALLGVAYRYVNEDAQSWPQVKEKDYIYGSFMQNVTDDFDKKLKFAILKIVHVIQVGYDRRKKSAPGVTITNYLKKDSSYEQLAQEFLTNLASSENDPEMDALYPSCLVLKRDSEVKSF</sequence>
<reference evidence="2 3" key="1">
    <citation type="submission" date="2024-09" db="EMBL/GenBank/DDBJ databases">
        <authorList>
            <person name="Sun Q."/>
            <person name="Mori K."/>
        </authorList>
    </citation>
    <scope>NUCLEOTIDE SEQUENCE [LARGE SCALE GENOMIC DNA]</scope>
    <source>
        <strain evidence="2 3">TBRC 4576</strain>
    </source>
</reference>
<evidence type="ECO:0000313" key="2">
    <source>
        <dbReference type="EMBL" id="MFB9769132.1"/>
    </source>
</evidence>
<feature type="domain" description="Abortive phage infection protein C-terminal" evidence="1">
    <location>
        <begin position="242"/>
        <end position="480"/>
    </location>
</feature>
<dbReference type="InterPro" id="IPR018891">
    <property type="entry name" value="AIPR_C"/>
</dbReference>
<dbReference type="Proteomes" id="UP001589691">
    <property type="component" value="Unassembled WGS sequence"/>
</dbReference>
<name>A0ABV5WSM2_9LACO</name>
<proteinExistence type="predicted"/>
<evidence type="ECO:0000313" key="3">
    <source>
        <dbReference type="Proteomes" id="UP001589691"/>
    </source>
</evidence>
<gene>
    <name evidence="2" type="ORF">ACFFLI_04480</name>
</gene>
<keyword evidence="3" id="KW-1185">Reference proteome</keyword>
<organism evidence="2 3">
    <name type="scientific">Lactiplantibacillus modestisalitolerans</name>
    <dbReference type="NCBI Taxonomy" id="1457219"/>
    <lineage>
        <taxon>Bacteria</taxon>
        <taxon>Bacillati</taxon>
        <taxon>Bacillota</taxon>
        <taxon>Bacilli</taxon>
        <taxon>Lactobacillales</taxon>
        <taxon>Lactobacillaceae</taxon>
        <taxon>Lactiplantibacillus</taxon>
    </lineage>
</organism>
<evidence type="ECO:0000259" key="1">
    <source>
        <dbReference type="Pfam" id="PF10592"/>
    </source>
</evidence>